<protein>
    <submittedName>
        <fullName evidence="1">Uncharacterized protein</fullName>
    </submittedName>
</protein>
<evidence type="ECO:0000313" key="2">
    <source>
        <dbReference type="Proteomes" id="UP000289178"/>
    </source>
</evidence>
<dbReference type="EMBL" id="MK450433">
    <property type="protein sequence ID" value="QAX95027.1"/>
    <property type="molecule type" value="Genomic_DNA"/>
</dbReference>
<accession>A0A411B3V3</accession>
<reference evidence="1 2" key="1">
    <citation type="submission" date="2019-01" db="EMBL/GenBank/DDBJ databases">
        <authorList>
            <person name="Layton S.R."/>
            <person name="Mercado N.B."/>
            <person name="Kim T."/>
            <person name="Hughes L.E."/>
            <person name="Garlena R.A."/>
            <person name="Russell D.A."/>
            <person name="Pope W.H."/>
            <person name="Jacobs-Sera D."/>
            <person name="Hatfull G.F."/>
        </authorList>
    </citation>
    <scope>NUCLEOTIDE SEQUENCE [LARGE SCALE GENOMIC DNA]</scope>
</reference>
<name>A0A411B3V3_9CAUD</name>
<gene>
    <name evidence="1" type="primary">39</name>
    <name evidence="1" type="ORF">SEA_SEBASTISAURUS_39</name>
</gene>
<dbReference type="Proteomes" id="UP000289178">
    <property type="component" value="Segment"/>
</dbReference>
<keyword evidence="2" id="KW-1185">Reference proteome</keyword>
<proteinExistence type="predicted"/>
<sequence>MKVWRVAHATVRDKDFPSGPYSCRNVPLDQREKLAGMGWRHSDERHPSPQADPNLMTIHDDEVCGFASLDELNGWFEDFGDRLASAGFHIWEYEAPEFSYRVGRFGQVVFRKDAAVLIGHEPFKPVQLKLWADA</sequence>
<organism evidence="1 2">
    <name type="scientific">Streptomyces phage Sebastisaurus</name>
    <dbReference type="NCBI Taxonomy" id="2510572"/>
    <lineage>
        <taxon>Viruses</taxon>
        <taxon>Duplodnaviria</taxon>
        <taxon>Heunggongvirae</taxon>
        <taxon>Uroviricota</taxon>
        <taxon>Caudoviricetes</taxon>
        <taxon>Colingsworthviridae</taxon>
        <taxon>Sebastisaurusvirus</taxon>
        <taxon>Sebastisaurusvirus sebastisaurus</taxon>
    </lineage>
</organism>
<evidence type="ECO:0000313" key="1">
    <source>
        <dbReference type="EMBL" id="QAX95027.1"/>
    </source>
</evidence>